<proteinExistence type="predicted"/>
<organism evidence="1 2">
    <name type="scientific">Tegillarca granosa</name>
    <name type="common">Malaysian cockle</name>
    <name type="synonym">Anadara granosa</name>
    <dbReference type="NCBI Taxonomy" id="220873"/>
    <lineage>
        <taxon>Eukaryota</taxon>
        <taxon>Metazoa</taxon>
        <taxon>Spiralia</taxon>
        <taxon>Lophotrochozoa</taxon>
        <taxon>Mollusca</taxon>
        <taxon>Bivalvia</taxon>
        <taxon>Autobranchia</taxon>
        <taxon>Pteriomorphia</taxon>
        <taxon>Arcoida</taxon>
        <taxon>Arcoidea</taxon>
        <taxon>Arcidae</taxon>
        <taxon>Tegillarca</taxon>
    </lineage>
</organism>
<reference evidence="1 2" key="1">
    <citation type="submission" date="2022-12" db="EMBL/GenBank/DDBJ databases">
        <title>Chromosome-level genome of Tegillarca granosa.</title>
        <authorList>
            <person name="Kim J."/>
        </authorList>
    </citation>
    <scope>NUCLEOTIDE SEQUENCE [LARGE SCALE GENOMIC DNA]</scope>
    <source>
        <strain evidence="1">Teg-2019</strain>
        <tissue evidence="1">Adductor muscle</tissue>
    </source>
</reference>
<dbReference type="PANTHER" id="PTHR21325">
    <property type="entry name" value="PHOSPHOLIPASE B, PLB1"/>
    <property type="match status" value="1"/>
</dbReference>
<keyword evidence="2" id="KW-1185">Reference proteome</keyword>
<dbReference type="SUPFAM" id="SSF52266">
    <property type="entry name" value="SGNH hydrolase"/>
    <property type="match status" value="1"/>
</dbReference>
<dbReference type="InterPro" id="IPR038885">
    <property type="entry name" value="PLB1"/>
</dbReference>
<dbReference type="EMBL" id="JARBDR010000657">
    <property type="protein sequence ID" value="KAJ8309412.1"/>
    <property type="molecule type" value="Genomic_DNA"/>
</dbReference>
<dbReference type="Proteomes" id="UP001217089">
    <property type="component" value="Unassembled WGS sequence"/>
</dbReference>
<gene>
    <name evidence="1" type="ORF">KUTeg_014286</name>
</gene>
<comment type="caution">
    <text evidence="1">The sequence shown here is derived from an EMBL/GenBank/DDBJ whole genome shotgun (WGS) entry which is preliminary data.</text>
</comment>
<protein>
    <submittedName>
        <fullName evidence="1">Uncharacterized protein</fullName>
    </submittedName>
</protein>
<sequence length="76" mass="8700">MMRSAVKDYQEALHLLTENGRYDTKDDFTLNSGDTDLSYFAPDCFHFSVKGQQAAATALWKNMVRLDDVNSNFILF</sequence>
<name>A0ABQ9EW73_TEGGR</name>
<evidence type="ECO:0000313" key="2">
    <source>
        <dbReference type="Proteomes" id="UP001217089"/>
    </source>
</evidence>
<dbReference type="PANTHER" id="PTHR21325:SF31">
    <property type="entry name" value="GH22081P-RELATED"/>
    <property type="match status" value="1"/>
</dbReference>
<evidence type="ECO:0000313" key="1">
    <source>
        <dbReference type="EMBL" id="KAJ8309412.1"/>
    </source>
</evidence>
<accession>A0ABQ9EW73</accession>